<evidence type="ECO:0000313" key="2">
    <source>
        <dbReference type="EMBL" id="KAF1988790.1"/>
    </source>
</evidence>
<reference evidence="2" key="1">
    <citation type="journal article" date="2020" name="Stud. Mycol.">
        <title>101 Dothideomycetes genomes: a test case for predicting lifestyles and emergence of pathogens.</title>
        <authorList>
            <person name="Haridas S."/>
            <person name="Albert R."/>
            <person name="Binder M."/>
            <person name="Bloem J."/>
            <person name="Labutti K."/>
            <person name="Salamov A."/>
            <person name="Andreopoulos B."/>
            <person name="Baker S."/>
            <person name="Barry K."/>
            <person name="Bills G."/>
            <person name="Bluhm B."/>
            <person name="Cannon C."/>
            <person name="Castanera R."/>
            <person name="Culley D."/>
            <person name="Daum C."/>
            <person name="Ezra D."/>
            <person name="Gonzalez J."/>
            <person name="Henrissat B."/>
            <person name="Kuo A."/>
            <person name="Liang C."/>
            <person name="Lipzen A."/>
            <person name="Lutzoni F."/>
            <person name="Magnuson J."/>
            <person name="Mondo S."/>
            <person name="Nolan M."/>
            <person name="Ohm R."/>
            <person name="Pangilinan J."/>
            <person name="Park H.-J."/>
            <person name="Ramirez L."/>
            <person name="Alfaro M."/>
            <person name="Sun H."/>
            <person name="Tritt A."/>
            <person name="Yoshinaga Y."/>
            <person name="Zwiers L.-H."/>
            <person name="Turgeon B."/>
            <person name="Goodwin S."/>
            <person name="Spatafora J."/>
            <person name="Crous P."/>
            <person name="Grigoriev I."/>
        </authorList>
    </citation>
    <scope>NUCLEOTIDE SEQUENCE</scope>
    <source>
        <strain evidence="2">CBS 113979</strain>
    </source>
</reference>
<sequence>MQFFNGCDWPNSIGWTGATIQTHLASALITMTTSSDYGIQHNNLASVDEQARNTETVIQSYFGQIANYFFNQRAQGFTTQAYDDMGWLALGWLEAIKFVNIHNSRHYSGNVSNNTPDNVYSGMQFVPAFAHRARLFADLINDGYDAPQWRNLCGGGIIWNAAMLPYKNSVTNQLYIAMNVGMYLYSPGDTDPSPLYQLASSNQCTDRTVSYNPPVPGTLNQQSPPLPPTPPQDPRYLTRAVEAFNWISSVGLQNDRGLFTDGFHISDWDDATRSSRHNTCDERNDMLYTYNQGVILSGVRGLWEATGNTTYLNFGYNLIGAVINATGYNHPNPDANMGLGRGGIMEEFCDADGSCSQDAQSFKGLFFHHLNEFCSPLPLNPRVPDKTFYASDEQAQIHEAMCMGYLDWLSANAAAAYATANTSGDFGGWWGQPAGGANPVGGNTNDPPNSCVDYRNNRDALLTGGFMRSSSSSLSHSVSNHTTQPQPLLPRLLGMKKVNPSAFNFAAQSPQKPNEKDVYAADVNDRGRGRTVETQAGALALFNALFSIGSGHIVEGR</sequence>
<dbReference type="OrthoDB" id="4104179at2759"/>
<dbReference type="PANTHER" id="PTHR47791:SF2">
    <property type="entry name" value="ENDO MANNANASE, GH76 FAMILY (EUROFUNG)"/>
    <property type="match status" value="1"/>
</dbReference>
<dbReference type="Gene3D" id="1.50.10.20">
    <property type="match status" value="1"/>
</dbReference>
<dbReference type="Proteomes" id="UP000800041">
    <property type="component" value="Unassembled WGS sequence"/>
</dbReference>
<dbReference type="InterPro" id="IPR053169">
    <property type="entry name" value="MUG_Protein"/>
</dbReference>
<keyword evidence="2" id="KW-0378">Hydrolase</keyword>
<dbReference type="InterPro" id="IPR008928">
    <property type="entry name" value="6-hairpin_glycosidase_sf"/>
</dbReference>
<dbReference type="GO" id="GO:0005975">
    <property type="term" value="P:carbohydrate metabolic process"/>
    <property type="evidence" value="ECO:0007669"/>
    <property type="project" value="InterPro"/>
</dbReference>
<organism evidence="2 3">
    <name type="scientific">Aulographum hederae CBS 113979</name>
    <dbReference type="NCBI Taxonomy" id="1176131"/>
    <lineage>
        <taxon>Eukaryota</taxon>
        <taxon>Fungi</taxon>
        <taxon>Dikarya</taxon>
        <taxon>Ascomycota</taxon>
        <taxon>Pezizomycotina</taxon>
        <taxon>Dothideomycetes</taxon>
        <taxon>Pleosporomycetidae</taxon>
        <taxon>Aulographales</taxon>
        <taxon>Aulographaceae</taxon>
    </lineage>
</organism>
<evidence type="ECO:0000313" key="3">
    <source>
        <dbReference type="Proteomes" id="UP000800041"/>
    </source>
</evidence>
<proteinExistence type="predicted"/>
<dbReference type="EMBL" id="ML977147">
    <property type="protein sequence ID" value="KAF1988790.1"/>
    <property type="molecule type" value="Genomic_DNA"/>
</dbReference>
<keyword evidence="3" id="KW-1185">Reference proteome</keyword>
<dbReference type="InterPro" id="IPR005198">
    <property type="entry name" value="Glyco_hydro_76"/>
</dbReference>
<dbReference type="AlphaFoldDB" id="A0A6G1H6Z0"/>
<feature type="region of interest" description="Disordered" evidence="1">
    <location>
        <begin position="210"/>
        <end position="232"/>
    </location>
</feature>
<dbReference type="GO" id="GO:0016787">
    <property type="term" value="F:hydrolase activity"/>
    <property type="evidence" value="ECO:0007669"/>
    <property type="project" value="UniProtKB-KW"/>
</dbReference>
<accession>A0A6G1H6Z0</accession>
<dbReference type="PANTHER" id="PTHR47791">
    <property type="entry name" value="MEIOTICALLY UP-REGULATED GENE 191 PROTEIN"/>
    <property type="match status" value="1"/>
</dbReference>
<dbReference type="Pfam" id="PF03663">
    <property type="entry name" value="Glyco_hydro_76"/>
    <property type="match status" value="1"/>
</dbReference>
<evidence type="ECO:0000256" key="1">
    <source>
        <dbReference type="SAM" id="MobiDB-lite"/>
    </source>
</evidence>
<gene>
    <name evidence="2" type="ORF">K402DRAFT_445208</name>
</gene>
<protein>
    <submittedName>
        <fullName evidence="2">Glycoside hydrolase family 76 protein</fullName>
    </submittedName>
</protein>
<dbReference type="SUPFAM" id="SSF48208">
    <property type="entry name" value="Six-hairpin glycosidases"/>
    <property type="match status" value="1"/>
</dbReference>
<name>A0A6G1H6Z0_9PEZI</name>